<dbReference type="PROSITE" id="PS51257">
    <property type="entry name" value="PROKAR_LIPOPROTEIN"/>
    <property type="match status" value="1"/>
</dbReference>
<evidence type="ECO:0000256" key="2">
    <source>
        <dbReference type="ARBA" id="ARBA00022723"/>
    </source>
</evidence>
<dbReference type="Pfam" id="PF13473">
    <property type="entry name" value="Cupredoxin_1"/>
    <property type="match status" value="1"/>
</dbReference>
<protein>
    <recommendedName>
        <fullName evidence="6">EfeO-type cupredoxin-like domain-containing protein</fullName>
    </recommendedName>
</protein>
<evidence type="ECO:0000259" key="6">
    <source>
        <dbReference type="Pfam" id="PF13473"/>
    </source>
</evidence>
<dbReference type="PANTHER" id="PTHR38439">
    <property type="entry name" value="AURACYANIN-B"/>
    <property type="match status" value="1"/>
</dbReference>
<dbReference type="GO" id="GO:0005507">
    <property type="term" value="F:copper ion binding"/>
    <property type="evidence" value="ECO:0007669"/>
    <property type="project" value="TreeGrafter"/>
</dbReference>
<dbReference type="SUPFAM" id="SSF49503">
    <property type="entry name" value="Cupredoxins"/>
    <property type="match status" value="1"/>
</dbReference>
<dbReference type="PROSITE" id="PS00430">
    <property type="entry name" value="TONB_DEPENDENT_REC_1"/>
    <property type="match status" value="1"/>
</dbReference>
<evidence type="ECO:0000256" key="4">
    <source>
        <dbReference type="ARBA" id="ARBA00023008"/>
    </source>
</evidence>
<keyword evidence="2" id="KW-0479">Metal-binding</keyword>
<feature type="signal peptide" evidence="5">
    <location>
        <begin position="1"/>
        <end position="24"/>
    </location>
</feature>
<comment type="caution">
    <text evidence="7">The sequence shown here is derived from an EMBL/GenBank/DDBJ whole genome shotgun (WGS) entry which is preliminary data.</text>
</comment>
<feature type="chain" id="PRO_5017182560" description="EfeO-type cupredoxin-like domain-containing protein" evidence="5">
    <location>
        <begin position="25"/>
        <end position="134"/>
    </location>
</feature>
<name>A0A398CV99_9BACT</name>
<dbReference type="Gene3D" id="2.60.40.420">
    <property type="entry name" value="Cupredoxins - blue copper proteins"/>
    <property type="match status" value="1"/>
</dbReference>
<dbReference type="InterPro" id="IPR008972">
    <property type="entry name" value="Cupredoxin"/>
</dbReference>
<keyword evidence="5" id="KW-0732">Signal</keyword>
<evidence type="ECO:0000256" key="5">
    <source>
        <dbReference type="SAM" id="SignalP"/>
    </source>
</evidence>
<accession>A0A398CV99</accession>
<dbReference type="InterPro" id="IPR028096">
    <property type="entry name" value="EfeO_Cupredoxin"/>
</dbReference>
<keyword evidence="3" id="KW-0249">Electron transport</keyword>
<dbReference type="InterPro" id="IPR010916">
    <property type="entry name" value="TonB_box_CS"/>
</dbReference>
<dbReference type="Proteomes" id="UP000266328">
    <property type="component" value="Unassembled WGS sequence"/>
</dbReference>
<keyword evidence="1" id="KW-0813">Transport</keyword>
<evidence type="ECO:0000256" key="1">
    <source>
        <dbReference type="ARBA" id="ARBA00022448"/>
    </source>
</evidence>
<keyword evidence="8" id="KW-1185">Reference proteome</keyword>
<feature type="domain" description="EfeO-type cupredoxin-like" evidence="6">
    <location>
        <begin position="25"/>
        <end position="133"/>
    </location>
</feature>
<dbReference type="RefSeq" id="WP_119088515.1">
    <property type="nucleotide sequence ID" value="NZ_QXIS01000006.1"/>
</dbReference>
<evidence type="ECO:0000313" key="8">
    <source>
        <dbReference type="Proteomes" id="UP000266328"/>
    </source>
</evidence>
<dbReference type="EMBL" id="QXIS01000006">
    <property type="protein sequence ID" value="RIE06612.1"/>
    <property type="molecule type" value="Genomic_DNA"/>
</dbReference>
<dbReference type="PANTHER" id="PTHR38439:SF2">
    <property type="entry name" value="OUTER MEMBRANE PROTEIN H.8"/>
    <property type="match status" value="1"/>
</dbReference>
<gene>
    <name evidence="7" type="ORF">SMC7_00975</name>
</gene>
<sequence length="134" mass="13845">MCHRRSFSALIVLTVLLTLVAGCASKTTPGTIPGPSTGGNTITVTAAGMAFDTSTITVSAGAHVTITFINNDSGVRHNVAFYTSAAATTVINIGGMTTGVSTLTYTFDAPTTPGTYFFRCDVHPSTMTGEFIVQ</sequence>
<dbReference type="InterPro" id="IPR050845">
    <property type="entry name" value="Cu-binding_ET"/>
</dbReference>
<proteinExistence type="predicted"/>
<evidence type="ECO:0000256" key="3">
    <source>
        <dbReference type="ARBA" id="ARBA00022982"/>
    </source>
</evidence>
<evidence type="ECO:0000313" key="7">
    <source>
        <dbReference type="EMBL" id="RIE06612.1"/>
    </source>
</evidence>
<dbReference type="OrthoDB" id="574459at2"/>
<reference evidence="7 8" key="1">
    <citation type="submission" date="2018-09" db="EMBL/GenBank/DDBJ databases">
        <title>Discovery and Ecogenomic Context for Candidatus Cryosericales, a Global Caldiserica Order Active in Thawing Permafrost.</title>
        <authorList>
            <person name="Martinez M.A."/>
            <person name="Woodcroft B.J."/>
            <person name="Ignacio Espinoza J.C."/>
            <person name="Zayed A."/>
            <person name="Singleton C.M."/>
            <person name="Boyd J."/>
            <person name="Li Y.-F."/>
            <person name="Purvine S."/>
            <person name="Maughan H."/>
            <person name="Hodgkins S.B."/>
            <person name="Anderson D."/>
            <person name="Sederholm M."/>
            <person name="Temperton B."/>
            <person name="Saleska S.R."/>
            <person name="Tyson G.W."/>
            <person name="Rich V.I."/>
        </authorList>
    </citation>
    <scope>NUCLEOTIDE SEQUENCE [LARGE SCALE GENOMIC DNA]</scope>
    <source>
        <strain evidence="7 8">SMC7</strain>
    </source>
</reference>
<dbReference type="AlphaFoldDB" id="A0A398CV99"/>
<organism evidence="7 8">
    <name type="scientific">Candidatus Cryosericum terrychapinii</name>
    <dbReference type="NCBI Taxonomy" id="2290919"/>
    <lineage>
        <taxon>Bacteria</taxon>
        <taxon>Pseudomonadati</taxon>
        <taxon>Caldisericota/Cryosericota group</taxon>
        <taxon>Candidatus Cryosericota</taxon>
        <taxon>Candidatus Cryosericia</taxon>
        <taxon>Candidatus Cryosericales</taxon>
        <taxon>Candidatus Cryosericaceae</taxon>
        <taxon>Candidatus Cryosericum</taxon>
    </lineage>
</organism>
<keyword evidence="4" id="KW-0186">Copper</keyword>